<evidence type="ECO:0000313" key="5">
    <source>
        <dbReference type="EMBL" id="KAE9218750.1"/>
    </source>
</evidence>
<dbReference type="Proteomes" id="UP000433483">
    <property type="component" value="Unassembled WGS sequence"/>
</dbReference>
<evidence type="ECO:0000313" key="9">
    <source>
        <dbReference type="Proteomes" id="UP000433483"/>
    </source>
</evidence>
<comment type="caution">
    <text evidence="3">The sequence shown here is derived from an EMBL/GenBank/DDBJ whole genome shotgun (WGS) entry which is preliminary data.</text>
</comment>
<dbReference type="AlphaFoldDB" id="A0A6A3SKG5"/>
<organism evidence="3 13">
    <name type="scientific">Phytophthora fragariae</name>
    <dbReference type="NCBI Taxonomy" id="53985"/>
    <lineage>
        <taxon>Eukaryota</taxon>
        <taxon>Sar</taxon>
        <taxon>Stramenopiles</taxon>
        <taxon>Oomycota</taxon>
        <taxon>Peronosporomycetes</taxon>
        <taxon>Peronosporales</taxon>
        <taxon>Peronosporaceae</taxon>
        <taxon>Phytophthora</taxon>
    </lineage>
</organism>
<accession>A0A6A3SKG5</accession>
<proteinExistence type="predicted"/>
<evidence type="ECO:0000313" key="2">
    <source>
        <dbReference type="EMBL" id="KAE8940856.1"/>
    </source>
</evidence>
<evidence type="ECO:0000313" key="11">
    <source>
        <dbReference type="Proteomes" id="UP000440367"/>
    </source>
</evidence>
<dbReference type="Proteomes" id="UP000441208">
    <property type="component" value="Unassembled WGS sequence"/>
</dbReference>
<dbReference type="Proteomes" id="UP000429523">
    <property type="component" value="Unassembled WGS sequence"/>
</dbReference>
<keyword evidence="1" id="KW-0732">Signal</keyword>
<evidence type="ECO:0000313" key="7">
    <source>
        <dbReference type="EMBL" id="KAE9315678.1"/>
    </source>
</evidence>
<evidence type="ECO:0000313" key="4">
    <source>
        <dbReference type="EMBL" id="KAE9149809.1"/>
    </source>
</evidence>
<evidence type="ECO:0000313" key="3">
    <source>
        <dbReference type="EMBL" id="KAE9118777.1"/>
    </source>
</evidence>
<evidence type="ECO:0000313" key="13">
    <source>
        <dbReference type="Proteomes" id="UP000441208"/>
    </source>
</evidence>
<dbReference type="EMBL" id="QXFZ01000378">
    <property type="protein sequence ID" value="KAE9118777.1"/>
    <property type="molecule type" value="Genomic_DNA"/>
</dbReference>
<protein>
    <recommendedName>
        <fullName evidence="14">Secreted protein</fullName>
    </recommendedName>
</protein>
<dbReference type="EMBL" id="QXGF01000398">
    <property type="protein sequence ID" value="KAE8940856.1"/>
    <property type="molecule type" value="Genomic_DNA"/>
</dbReference>
<evidence type="ECO:0000313" key="6">
    <source>
        <dbReference type="EMBL" id="KAE9243675.1"/>
    </source>
</evidence>
<dbReference type="EMBL" id="QXGE01000333">
    <property type="protein sequence ID" value="KAE9315678.1"/>
    <property type="molecule type" value="Genomic_DNA"/>
</dbReference>
<keyword evidence="9" id="KW-1185">Reference proteome</keyword>
<feature type="signal peptide" evidence="1">
    <location>
        <begin position="1"/>
        <end position="17"/>
    </location>
</feature>
<reference evidence="8 9" key="1">
    <citation type="submission" date="2018-08" db="EMBL/GenBank/DDBJ databases">
        <title>Genomic investigation of the strawberry pathogen Phytophthora fragariae indicates pathogenicity is determined by transcriptional variation in three key races.</title>
        <authorList>
            <person name="Adams T.M."/>
            <person name="Armitage A.D."/>
            <person name="Sobczyk M.K."/>
            <person name="Bates H.J."/>
            <person name="Dunwell J.M."/>
            <person name="Nellist C.F."/>
            <person name="Harrison R.J."/>
        </authorList>
    </citation>
    <scope>NUCLEOTIDE SEQUENCE [LARGE SCALE GENOMIC DNA]</scope>
    <source>
        <strain evidence="7 10">A4</strain>
        <strain evidence="6 11">BC-1</strain>
        <strain evidence="5 9">NOV-27</strain>
        <strain evidence="4 12">NOV-5</strain>
        <strain evidence="3 13">NOV-71</strain>
        <strain evidence="2 8">NOV-9</strain>
    </source>
</reference>
<dbReference type="EMBL" id="QXGD01000313">
    <property type="protein sequence ID" value="KAE9243675.1"/>
    <property type="molecule type" value="Genomic_DNA"/>
</dbReference>
<evidence type="ECO:0000313" key="12">
    <source>
        <dbReference type="Proteomes" id="UP000440732"/>
    </source>
</evidence>
<evidence type="ECO:0000313" key="8">
    <source>
        <dbReference type="Proteomes" id="UP000429523"/>
    </source>
</evidence>
<dbReference type="Proteomes" id="UP000437068">
    <property type="component" value="Unassembled WGS sequence"/>
</dbReference>
<evidence type="ECO:0000256" key="1">
    <source>
        <dbReference type="SAM" id="SignalP"/>
    </source>
</evidence>
<name>A0A6A3SKG5_9STRA</name>
<dbReference type="Proteomes" id="UP000440367">
    <property type="component" value="Unassembled WGS sequence"/>
</dbReference>
<evidence type="ECO:0000313" key="10">
    <source>
        <dbReference type="Proteomes" id="UP000437068"/>
    </source>
</evidence>
<dbReference type="EMBL" id="QXGA01000221">
    <property type="protein sequence ID" value="KAE9149809.1"/>
    <property type="molecule type" value="Genomic_DNA"/>
</dbReference>
<feature type="chain" id="PRO_5036166007" description="Secreted protein" evidence="1">
    <location>
        <begin position="18"/>
        <end position="95"/>
    </location>
</feature>
<gene>
    <name evidence="7" type="ORF">PF001_g7683</name>
    <name evidence="6" type="ORF">PF002_g8147</name>
    <name evidence="5" type="ORF">PF005_g8148</name>
    <name evidence="4" type="ORF">PF006_g5745</name>
    <name evidence="3" type="ORF">PF007_g8805</name>
    <name evidence="2" type="ORF">PF009_g9343</name>
</gene>
<sequence>MLVTVLLTPLHTCSVESVETDRAMLQGSLPPFILTTGLRRRACISSLLRNLTWITRVLKPLRARWCPEGSTGCTGICGNWYRGGGSVGRHTNDGF</sequence>
<dbReference type="Proteomes" id="UP000440732">
    <property type="component" value="Unassembled WGS sequence"/>
</dbReference>
<evidence type="ECO:0008006" key="14">
    <source>
        <dbReference type="Google" id="ProtNLM"/>
    </source>
</evidence>
<dbReference type="EMBL" id="QXGB01000339">
    <property type="protein sequence ID" value="KAE9218750.1"/>
    <property type="molecule type" value="Genomic_DNA"/>
</dbReference>